<accession>A0ABW6I9J9</accession>
<evidence type="ECO:0000256" key="1">
    <source>
        <dbReference type="SAM" id="Coils"/>
    </source>
</evidence>
<keyword evidence="1" id="KW-0175">Coiled coil</keyword>
<evidence type="ECO:0000313" key="3">
    <source>
        <dbReference type="EMBL" id="MFE3872460.1"/>
    </source>
</evidence>
<keyword evidence="2" id="KW-0732">Signal</keyword>
<feature type="signal peptide" evidence="2">
    <location>
        <begin position="1"/>
        <end position="19"/>
    </location>
</feature>
<evidence type="ECO:0000256" key="2">
    <source>
        <dbReference type="SAM" id="SignalP"/>
    </source>
</evidence>
<sequence length="154" mass="17838">MSKKIYMLAILTMMTATMLIGCQTSTKKEDEAKDNITDAREDTEDAKEDLMVAKKEATAEEWKKFKEETNTRITENKIIIAELKAKIKNTGSSIDIMYAKKIDALEQRNKEIKIKVDSYKNDTSDDWESFKREYNHDMDQLSQALKNLTVDNKK</sequence>
<feature type="coiled-coil region" evidence="1">
    <location>
        <begin position="102"/>
        <end position="151"/>
    </location>
</feature>
<dbReference type="Proteomes" id="UP001600107">
    <property type="component" value="Unassembled WGS sequence"/>
</dbReference>
<evidence type="ECO:0008006" key="5">
    <source>
        <dbReference type="Google" id="ProtNLM"/>
    </source>
</evidence>
<organism evidence="3 4">
    <name type="scientific">Flavobacterium zhoui</name>
    <dbReference type="NCBI Taxonomy" id="3230414"/>
    <lineage>
        <taxon>Bacteria</taxon>
        <taxon>Pseudomonadati</taxon>
        <taxon>Bacteroidota</taxon>
        <taxon>Flavobacteriia</taxon>
        <taxon>Flavobacteriales</taxon>
        <taxon>Flavobacteriaceae</taxon>
        <taxon>Flavobacterium</taxon>
    </lineage>
</organism>
<dbReference type="PROSITE" id="PS51257">
    <property type="entry name" value="PROKAR_LIPOPROTEIN"/>
    <property type="match status" value="1"/>
</dbReference>
<gene>
    <name evidence="3" type="ORF">ACFX5F_14635</name>
</gene>
<name>A0ABW6I9J9_9FLAO</name>
<dbReference type="EMBL" id="JBHZPY010000014">
    <property type="protein sequence ID" value="MFE3872460.1"/>
    <property type="molecule type" value="Genomic_DNA"/>
</dbReference>
<keyword evidence="4" id="KW-1185">Reference proteome</keyword>
<reference evidence="3 4" key="1">
    <citation type="submission" date="2024-06" db="EMBL/GenBank/DDBJ databases">
        <title>Flavobacterium spp. isolated from glacier.</title>
        <authorList>
            <person name="Han D."/>
        </authorList>
    </citation>
    <scope>NUCLEOTIDE SEQUENCE [LARGE SCALE GENOMIC DNA]</scope>
    <source>
        <strain evidence="3 4">ZS1P70</strain>
    </source>
</reference>
<comment type="caution">
    <text evidence="3">The sequence shown here is derived from an EMBL/GenBank/DDBJ whole genome shotgun (WGS) entry which is preliminary data.</text>
</comment>
<feature type="coiled-coil region" evidence="1">
    <location>
        <begin position="29"/>
        <end position="60"/>
    </location>
</feature>
<proteinExistence type="predicted"/>
<protein>
    <recommendedName>
        <fullName evidence="5">Peptidase M23</fullName>
    </recommendedName>
</protein>
<dbReference type="RefSeq" id="WP_379852757.1">
    <property type="nucleotide sequence ID" value="NZ_JBHZPY010000014.1"/>
</dbReference>
<evidence type="ECO:0000313" key="4">
    <source>
        <dbReference type="Proteomes" id="UP001600107"/>
    </source>
</evidence>
<feature type="chain" id="PRO_5046087879" description="Peptidase M23" evidence="2">
    <location>
        <begin position="20"/>
        <end position="154"/>
    </location>
</feature>